<accession>A0A385TF27</accession>
<evidence type="ECO:0000313" key="2">
    <source>
        <dbReference type="EMBL" id="AYB43180.1"/>
    </source>
</evidence>
<feature type="transmembrane region" description="Helical" evidence="1">
    <location>
        <begin position="36"/>
        <end position="61"/>
    </location>
</feature>
<evidence type="ECO:0000313" key="3">
    <source>
        <dbReference type="Proteomes" id="UP000266552"/>
    </source>
</evidence>
<dbReference type="Proteomes" id="UP000266552">
    <property type="component" value="Chromosome"/>
</dbReference>
<name>A0A385TF27_PAELA</name>
<dbReference type="KEGG" id="plw:D5F53_07735"/>
<dbReference type="EMBL" id="CP032412">
    <property type="protein sequence ID" value="AYB43180.1"/>
    <property type="molecule type" value="Genomic_DNA"/>
</dbReference>
<gene>
    <name evidence="2" type="ORF">D5F53_07735</name>
</gene>
<protein>
    <submittedName>
        <fullName evidence="2">Uncharacterized protein</fullName>
    </submittedName>
</protein>
<dbReference type="AlphaFoldDB" id="A0A385TF27"/>
<keyword evidence="1" id="KW-0472">Membrane</keyword>
<sequence length="72" mass="7965">MKLVLYFFQFIGFLIIGLGGYHIYKARQIEGMGALGAGFLGAAEIGFGGLIVIISASVYWIQKWRASHKLKK</sequence>
<keyword evidence="1" id="KW-0812">Transmembrane</keyword>
<keyword evidence="1" id="KW-1133">Transmembrane helix</keyword>
<evidence type="ECO:0000256" key="1">
    <source>
        <dbReference type="SAM" id="Phobius"/>
    </source>
</evidence>
<proteinExistence type="predicted"/>
<feature type="transmembrane region" description="Helical" evidence="1">
    <location>
        <begin position="6"/>
        <end position="24"/>
    </location>
</feature>
<keyword evidence="3" id="KW-1185">Reference proteome</keyword>
<dbReference type="RefSeq" id="WP_119847205.1">
    <property type="nucleotide sequence ID" value="NZ_CP032412.1"/>
</dbReference>
<reference evidence="2 3" key="1">
    <citation type="submission" date="2018-09" db="EMBL/GenBank/DDBJ databases">
        <title>Genome Sequence of Paenibacillus lautus Strain E7593-69, Azo Dye-Degrading Bacteria, Isolated from Commercial Tattoo Inks.</title>
        <authorList>
            <person name="Nho S.W."/>
            <person name="Kim S.-J."/>
            <person name="Kweon O."/>
            <person name="Cerniglia C.E."/>
        </authorList>
    </citation>
    <scope>NUCLEOTIDE SEQUENCE [LARGE SCALE GENOMIC DNA]</scope>
    <source>
        <strain evidence="2 3">E7593-69</strain>
    </source>
</reference>
<organism evidence="2 3">
    <name type="scientific">Paenibacillus lautus</name>
    <name type="common">Bacillus lautus</name>
    <dbReference type="NCBI Taxonomy" id="1401"/>
    <lineage>
        <taxon>Bacteria</taxon>
        <taxon>Bacillati</taxon>
        <taxon>Bacillota</taxon>
        <taxon>Bacilli</taxon>
        <taxon>Bacillales</taxon>
        <taxon>Paenibacillaceae</taxon>
        <taxon>Paenibacillus</taxon>
    </lineage>
</organism>